<dbReference type="RefSeq" id="WP_173121040.1">
    <property type="nucleotide sequence ID" value="NZ_JABRWJ010000001.1"/>
</dbReference>
<dbReference type="Pfam" id="PF03466">
    <property type="entry name" value="LysR_substrate"/>
    <property type="match status" value="1"/>
</dbReference>
<dbReference type="PROSITE" id="PS50931">
    <property type="entry name" value="HTH_LYSR"/>
    <property type="match status" value="1"/>
</dbReference>
<protein>
    <submittedName>
        <fullName evidence="6">LysR family transcriptional regulator</fullName>
    </submittedName>
</protein>
<sequence length="342" mass="37423">MDQLKAMRVFARVIDEGGFAAAARALDLAPAVVTRLVADLEAHLGARLLNRTTRRIALTEVGEAFLERTRRILGEIEEAEALAGAATTDPRGHLRVLVPPALAVHQLAKHLPRFHRQYPQVTVELHSPGPVETLDEAFDLTLFSARQPLESGDFVARRLARTEVILCASPEYLDRRGRPQHPSELAQHDTLLPPISELQRGISFHRGHWGDDEPAGEIVTLVPQRPLLSTSHTDTMYAAALHGLGIAGLPSFLIEDALLEHALERILPEWGLFSMTLWAAMPTRKHVPARTRAFLDFLIGVFGGEDRDPWLAAAGCETRSCAGCPIEQAAAVQPQPAPLNAS</sequence>
<dbReference type="CDD" id="cd08422">
    <property type="entry name" value="PBP2_CrgA_like"/>
    <property type="match status" value="1"/>
</dbReference>
<evidence type="ECO:0000313" key="6">
    <source>
        <dbReference type="EMBL" id="NRF66266.1"/>
    </source>
</evidence>
<keyword evidence="3" id="KW-0238">DNA-binding</keyword>
<reference evidence="6 7" key="1">
    <citation type="submission" date="2020-05" db="EMBL/GenBank/DDBJ databases">
        <title>Aquincola sp. isolate from soil.</title>
        <authorList>
            <person name="Han J."/>
            <person name="Kim D.-U."/>
        </authorList>
    </citation>
    <scope>NUCLEOTIDE SEQUENCE [LARGE SCALE GENOMIC DNA]</scope>
    <source>
        <strain evidence="6 7">S2</strain>
    </source>
</reference>
<dbReference type="PANTHER" id="PTHR30537">
    <property type="entry name" value="HTH-TYPE TRANSCRIPTIONAL REGULATOR"/>
    <property type="match status" value="1"/>
</dbReference>
<evidence type="ECO:0000256" key="4">
    <source>
        <dbReference type="ARBA" id="ARBA00023163"/>
    </source>
</evidence>
<dbReference type="InterPro" id="IPR000847">
    <property type="entry name" value="LysR_HTH_N"/>
</dbReference>
<feature type="domain" description="HTH lysR-type" evidence="5">
    <location>
        <begin position="1"/>
        <end position="59"/>
    </location>
</feature>
<dbReference type="Gene3D" id="3.40.190.290">
    <property type="match status" value="1"/>
</dbReference>
<keyword evidence="7" id="KW-1185">Reference proteome</keyword>
<name>A0ABX2ECF2_9BURK</name>
<proteinExistence type="inferred from homology"/>
<dbReference type="InterPro" id="IPR005119">
    <property type="entry name" value="LysR_subst-bd"/>
</dbReference>
<dbReference type="SUPFAM" id="SSF53850">
    <property type="entry name" value="Periplasmic binding protein-like II"/>
    <property type="match status" value="1"/>
</dbReference>
<evidence type="ECO:0000313" key="7">
    <source>
        <dbReference type="Proteomes" id="UP000737171"/>
    </source>
</evidence>
<dbReference type="Proteomes" id="UP000737171">
    <property type="component" value="Unassembled WGS sequence"/>
</dbReference>
<evidence type="ECO:0000256" key="1">
    <source>
        <dbReference type="ARBA" id="ARBA00009437"/>
    </source>
</evidence>
<keyword evidence="4" id="KW-0804">Transcription</keyword>
<organism evidence="6 7">
    <name type="scientific">Pseudaquabacterium terrae</name>
    <dbReference type="NCBI Taxonomy" id="2732868"/>
    <lineage>
        <taxon>Bacteria</taxon>
        <taxon>Pseudomonadati</taxon>
        <taxon>Pseudomonadota</taxon>
        <taxon>Betaproteobacteria</taxon>
        <taxon>Burkholderiales</taxon>
        <taxon>Sphaerotilaceae</taxon>
        <taxon>Pseudaquabacterium</taxon>
    </lineage>
</organism>
<comment type="caution">
    <text evidence="6">The sequence shown here is derived from an EMBL/GenBank/DDBJ whole genome shotgun (WGS) entry which is preliminary data.</text>
</comment>
<dbReference type="Gene3D" id="1.10.10.10">
    <property type="entry name" value="Winged helix-like DNA-binding domain superfamily/Winged helix DNA-binding domain"/>
    <property type="match status" value="1"/>
</dbReference>
<dbReference type="SUPFAM" id="SSF46785">
    <property type="entry name" value="Winged helix' DNA-binding domain"/>
    <property type="match status" value="1"/>
</dbReference>
<gene>
    <name evidence="6" type="ORF">HLB44_04650</name>
</gene>
<comment type="similarity">
    <text evidence="1">Belongs to the LysR transcriptional regulatory family.</text>
</comment>
<accession>A0ABX2ECF2</accession>
<dbReference type="PANTHER" id="PTHR30537:SF5">
    <property type="entry name" value="HTH-TYPE TRANSCRIPTIONAL ACTIVATOR TTDR-RELATED"/>
    <property type="match status" value="1"/>
</dbReference>
<evidence type="ECO:0000259" key="5">
    <source>
        <dbReference type="PROSITE" id="PS50931"/>
    </source>
</evidence>
<dbReference type="InterPro" id="IPR058163">
    <property type="entry name" value="LysR-type_TF_proteobact-type"/>
</dbReference>
<dbReference type="Pfam" id="PF00126">
    <property type="entry name" value="HTH_1"/>
    <property type="match status" value="1"/>
</dbReference>
<dbReference type="InterPro" id="IPR036390">
    <property type="entry name" value="WH_DNA-bd_sf"/>
</dbReference>
<dbReference type="InterPro" id="IPR036388">
    <property type="entry name" value="WH-like_DNA-bd_sf"/>
</dbReference>
<keyword evidence="2" id="KW-0805">Transcription regulation</keyword>
<evidence type="ECO:0000256" key="2">
    <source>
        <dbReference type="ARBA" id="ARBA00023015"/>
    </source>
</evidence>
<dbReference type="EMBL" id="JABRWJ010000001">
    <property type="protein sequence ID" value="NRF66266.1"/>
    <property type="molecule type" value="Genomic_DNA"/>
</dbReference>
<evidence type="ECO:0000256" key="3">
    <source>
        <dbReference type="ARBA" id="ARBA00023125"/>
    </source>
</evidence>